<comment type="caution">
    <text evidence="2">The sequence shown here is derived from an EMBL/GenBank/DDBJ whole genome shotgun (WGS) entry which is preliminary data.</text>
</comment>
<sequence length="278" mass="30965">MEIKTLENTPTSEIVTCFNEAFSDYFVPISATEEAMQSRWRASRVDFSLSFGAFENNKLVAFIITGVGNLHGHKTAYNAGTGVIPAFRGQKLVAKLYAYALPVFKGAGISQCTLEVITQNEKAIKAYRNIGFEIDRTLHCFKGELQPASTPSPFEIKTSTAIDFEAIAPLQAYTFAWDNMNEGIKAAGPAYQYWQLFENQNLKAYLFLNPATGYIGQFGFDRSAPEIYGLNLLREVAKTHPSLRLNNVDANAVETLALFETAGMVNYISQFEMRMLLN</sequence>
<evidence type="ECO:0000313" key="2">
    <source>
        <dbReference type="EMBL" id="MFC5269851.1"/>
    </source>
</evidence>
<dbReference type="SUPFAM" id="SSF55729">
    <property type="entry name" value="Acyl-CoA N-acyltransferases (Nat)"/>
    <property type="match status" value="1"/>
</dbReference>
<dbReference type="Pfam" id="PF00583">
    <property type="entry name" value="Acetyltransf_1"/>
    <property type="match status" value="1"/>
</dbReference>
<dbReference type="GO" id="GO:0016746">
    <property type="term" value="F:acyltransferase activity"/>
    <property type="evidence" value="ECO:0007669"/>
    <property type="project" value="UniProtKB-KW"/>
</dbReference>
<evidence type="ECO:0000259" key="1">
    <source>
        <dbReference type="PROSITE" id="PS51186"/>
    </source>
</evidence>
<dbReference type="PROSITE" id="PS51186">
    <property type="entry name" value="GNAT"/>
    <property type="match status" value="1"/>
</dbReference>
<keyword evidence="3" id="KW-1185">Reference proteome</keyword>
<protein>
    <submittedName>
        <fullName evidence="2">GNAT family N-acetyltransferase</fullName>
        <ecNumber evidence="2">2.3.-.-</ecNumber>
    </submittedName>
</protein>
<accession>A0ABW0E9B3</accession>
<dbReference type="Gene3D" id="3.40.630.30">
    <property type="match status" value="1"/>
</dbReference>
<dbReference type="InterPro" id="IPR000182">
    <property type="entry name" value="GNAT_dom"/>
</dbReference>
<dbReference type="InterPro" id="IPR016181">
    <property type="entry name" value="Acyl_CoA_acyltransferase"/>
</dbReference>
<feature type="domain" description="N-acetyltransferase" evidence="1">
    <location>
        <begin position="1"/>
        <end position="157"/>
    </location>
</feature>
<dbReference type="EMBL" id="JBHSKT010000002">
    <property type="protein sequence ID" value="MFC5269851.1"/>
    <property type="molecule type" value="Genomic_DNA"/>
</dbReference>
<organism evidence="2 3">
    <name type="scientific">Adhaeribacter terreus</name>
    <dbReference type="NCBI Taxonomy" id="529703"/>
    <lineage>
        <taxon>Bacteria</taxon>
        <taxon>Pseudomonadati</taxon>
        <taxon>Bacteroidota</taxon>
        <taxon>Cytophagia</taxon>
        <taxon>Cytophagales</taxon>
        <taxon>Hymenobacteraceae</taxon>
        <taxon>Adhaeribacter</taxon>
    </lineage>
</organism>
<reference evidence="3" key="1">
    <citation type="journal article" date="2019" name="Int. J. Syst. Evol. Microbiol.">
        <title>The Global Catalogue of Microorganisms (GCM) 10K type strain sequencing project: providing services to taxonomists for standard genome sequencing and annotation.</title>
        <authorList>
            <consortium name="The Broad Institute Genomics Platform"/>
            <consortium name="The Broad Institute Genome Sequencing Center for Infectious Disease"/>
            <person name="Wu L."/>
            <person name="Ma J."/>
        </authorList>
    </citation>
    <scope>NUCLEOTIDE SEQUENCE [LARGE SCALE GENOMIC DNA]</scope>
    <source>
        <strain evidence="3">KACC 12602</strain>
    </source>
</reference>
<name>A0ABW0E9B3_9BACT</name>
<dbReference type="EC" id="2.3.-.-" evidence="2"/>
<keyword evidence="2" id="KW-0012">Acyltransferase</keyword>
<gene>
    <name evidence="2" type="ORF">ACFPIB_04460</name>
</gene>
<evidence type="ECO:0000313" key="3">
    <source>
        <dbReference type="Proteomes" id="UP001596161"/>
    </source>
</evidence>
<dbReference type="Proteomes" id="UP001596161">
    <property type="component" value="Unassembled WGS sequence"/>
</dbReference>
<dbReference type="CDD" id="cd04301">
    <property type="entry name" value="NAT_SF"/>
    <property type="match status" value="1"/>
</dbReference>
<keyword evidence="2" id="KW-0808">Transferase</keyword>
<dbReference type="RefSeq" id="WP_378016231.1">
    <property type="nucleotide sequence ID" value="NZ_JBHSKT010000002.1"/>
</dbReference>
<proteinExistence type="predicted"/>